<dbReference type="AlphaFoldDB" id="A0A1W2DDG1"/>
<evidence type="ECO:0000259" key="2">
    <source>
        <dbReference type="Pfam" id="PF06568"/>
    </source>
</evidence>
<evidence type="ECO:0000313" key="4">
    <source>
        <dbReference type="Proteomes" id="UP000192330"/>
    </source>
</evidence>
<protein>
    <recommendedName>
        <fullName evidence="2">YjiS-like domain-containing protein</fullName>
    </recommendedName>
</protein>
<evidence type="ECO:0000313" key="3">
    <source>
        <dbReference type="EMBL" id="SMC95507.1"/>
    </source>
</evidence>
<feature type="domain" description="YjiS-like" evidence="2">
    <location>
        <begin position="37"/>
        <end position="71"/>
    </location>
</feature>
<keyword evidence="4" id="KW-1185">Reference proteome</keyword>
<name>A0A1W2DDG1_9RHOB</name>
<evidence type="ECO:0000256" key="1">
    <source>
        <dbReference type="SAM" id="MobiDB-lite"/>
    </source>
</evidence>
<gene>
    <name evidence="3" type="ORF">SAMN06295998_1136</name>
</gene>
<organism evidence="3 4">
    <name type="scientific">Primorskyibacter flagellatus</name>
    <dbReference type="NCBI Taxonomy" id="1387277"/>
    <lineage>
        <taxon>Bacteria</taxon>
        <taxon>Pseudomonadati</taxon>
        <taxon>Pseudomonadota</taxon>
        <taxon>Alphaproteobacteria</taxon>
        <taxon>Rhodobacterales</taxon>
        <taxon>Roseobacteraceae</taxon>
        <taxon>Primorskyibacter</taxon>
    </lineage>
</organism>
<dbReference type="Pfam" id="PF06568">
    <property type="entry name" value="YjiS-like"/>
    <property type="match status" value="1"/>
</dbReference>
<accession>A0A1W2DDG1</accession>
<sequence length="97" mass="10965">MQTFLTPGNFLSPALSRSTAPRDPAKTAGRTLGRWARTAIRQWQRNKLIATLEAMDDWVLHDIGIYRGDIRDIVNSFDDRELGMVPFAAPIESHRGK</sequence>
<dbReference type="EMBL" id="FWYD01000013">
    <property type="protein sequence ID" value="SMC95507.1"/>
    <property type="molecule type" value="Genomic_DNA"/>
</dbReference>
<dbReference type="Proteomes" id="UP000192330">
    <property type="component" value="Unassembled WGS sequence"/>
</dbReference>
<proteinExistence type="predicted"/>
<reference evidence="3 4" key="1">
    <citation type="submission" date="2017-04" db="EMBL/GenBank/DDBJ databases">
        <authorList>
            <person name="Afonso C.L."/>
            <person name="Miller P.J."/>
            <person name="Scott M.A."/>
            <person name="Spackman E."/>
            <person name="Goraichik I."/>
            <person name="Dimitrov K.M."/>
            <person name="Suarez D.L."/>
            <person name="Swayne D.E."/>
        </authorList>
    </citation>
    <scope>NUCLEOTIDE SEQUENCE [LARGE SCALE GENOMIC DNA]</scope>
    <source>
        <strain evidence="3 4">CGMCC 1.12644</strain>
    </source>
</reference>
<dbReference type="STRING" id="1387277.SAMN06295998_1136"/>
<feature type="region of interest" description="Disordered" evidence="1">
    <location>
        <begin position="1"/>
        <end position="28"/>
    </location>
</feature>
<dbReference type="InterPro" id="IPR009506">
    <property type="entry name" value="YjiS-like"/>
</dbReference>